<keyword evidence="1" id="KW-0808">Transferase</keyword>
<dbReference type="PANTHER" id="PTHR32385:SF15">
    <property type="entry name" value="INOSITOL PHOSPHOCERAMIDE MANNOSYLTRANSFERASE 1"/>
    <property type="match status" value="1"/>
</dbReference>
<sequence length="75" mass="8655">MIKLKFPKLANLLKKIPTPAWIADIVRYKVLYEYGGLYLDTDIRANRSVEPLLAKFKSGFVVCERPRTNNVVFLV</sequence>
<proteinExistence type="predicted"/>
<comment type="caution">
    <text evidence="2">The sequence shown here is derived from an EMBL/GenBank/DDBJ whole genome shotgun (WGS) entry which is preliminary data.</text>
</comment>
<keyword evidence="3" id="KW-1185">Reference proteome</keyword>
<dbReference type="Pfam" id="PF04488">
    <property type="entry name" value="Gly_transf_sug"/>
    <property type="match status" value="1"/>
</dbReference>
<organism evidence="2 3">
    <name type="scientific">Mytilus galloprovincialis</name>
    <name type="common">Mediterranean mussel</name>
    <dbReference type="NCBI Taxonomy" id="29158"/>
    <lineage>
        <taxon>Eukaryota</taxon>
        <taxon>Metazoa</taxon>
        <taxon>Spiralia</taxon>
        <taxon>Lophotrochozoa</taxon>
        <taxon>Mollusca</taxon>
        <taxon>Bivalvia</taxon>
        <taxon>Autobranchia</taxon>
        <taxon>Pteriomorphia</taxon>
        <taxon>Mytilida</taxon>
        <taxon>Mytiloidea</taxon>
        <taxon>Mytilidae</taxon>
        <taxon>Mytilinae</taxon>
        <taxon>Mytilus</taxon>
    </lineage>
</organism>
<dbReference type="InterPro" id="IPR051706">
    <property type="entry name" value="Glycosyltransferase_domain"/>
</dbReference>
<dbReference type="Proteomes" id="UP000596742">
    <property type="component" value="Unassembled WGS sequence"/>
</dbReference>
<gene>
    <name evidence="2" type="ORF">MGAL_10B015614</name>
</gene>
<dbReference type="PANTHER" id="PTHR32385">
    <property type="entry name" value="MANNOSYL PHOSPHORYLINOSITOL CERAMIDE SYNTHASE"/>
    <property type="match status" value="1"/>
</dbReference>
<evidence type="ECO:0000256" key="1">
    <source>
        <dbReference type="ARBA" id="ARBA00022679"/>
    </source>
</evidence>
<dbReference type="InterPro" id="IPR029044">
    <property type="entry name" value="Nucleotide-diphossugar_trans"/>
</dbReference>
<dbReference type="GO" id="GO:0051999">
    <property type="term" value="P:mannosyl-inositol phosphorylceramide biosynthetic process"/>
    <property type="evidence" value="ECO:0007669"/>
    <property type="project" value="TreeGrafter"/>
</dbReference>
<protein>
    <submittedName>
        <fullName evidence="2">Uncharacterized protein</fullName>
    </submittedName>
</protein>
<name>A0A8B6BRU3_MYTGA</name>
<evidence type="ECO:0000313" key="3">
    <source>
        <dbReference type="Proteomes" id="UP000596742"/>
    </source>
</evidence>
<evidence type="ECO:0000313" key="2">
    <source>
        <dbReference type="EMBL" id="VDH94022.1"/>
    </source>
</evidence>
<dbReference type="GO" id="GO:0000030">
    <property type="term" value="F:mannosyltransferase activity"/>
    <property type="evidence" value="ECO:0007669"/>
    <property type="project" value="TreeGrafter"/>
</dbReference>
<dbReference type="EMBL" id="UYJE01000528">
    <property type="protein sequence ID" value="VDH94022.1"/>
    <property type="molecule type" value="Genomic_DNA"/>
</dbReference>
<dbReference type="InterPro" id="IPR007577">
    <property type="entry name" value="GlycoTrfase_DXD_sugar-bd_CS"/>
</dbReference>
<reference evidence="2" key="1">
    <citation type="submission" date="2018-11" db="EMBL/GenBank/DDBJ databases">
        <authorList>
            <person name="Alioto T."/>
            <person name="Alioto T."/>
        </authorList>
    </citation>
    <scope>NUCLEOTIDE SEQUENCE</scope>
</reference>
<dbReference type="GO" id="GO:0016020">
    <property type="term" value="C:membrane"/>
    <property type="evidence" value="ECO:0007669"/>
    <property type="project" value="GOC"/>
</dbReference>
<dbReference type="Gene3D" id="3.90.550.20">
    <property type="match status" value="1"/>
</dbReference>
<dbReference type="AlphaFoldDB" id="A0A8B6BRU3"/>
<accession>A0A8B6BRU3</accession>
<dbReference type="OrthoDB" id="6158897at2759"/>
<dbReference type="SUPFAM" id="SSF53448">
    <property type="entry name" value="Nucleotide-diphospho-sugar transferases"/>
    <property type="match status" value="1"/>
</dbReference>